<dbReference type="PRINTS" id="PR00263">
    <property type="entry name" value="HBGFFGF"/>
</dbReference>
<evidence type="ECO:0000313" key="4">
    <source>
        <dbReference type="RefSeq" id="XP_031551778.1"/>
    </source>
</evidence>
<dbReference type="PRINTS" id="PR00262">
    <property type="entry name" value="IL1HBGF"/>
</dbReference>
<protein>
    <recommendedName>
        <fullName evidence="2">Fibroblast growth factor</fullName>
        <shortName evidence="2">FGF</shortName>
    </recommendedName>
</protein>
<comment type="similarity">
    <text evidence="1 2">Belongs to the heparin-binding growth factors family.</text>
</comment>
<dbReference type="FunCoup" id="A0A6P8H9A6">
    <property type="interactions" value="535"/>
</dbReference>
<name>A0A6P8H9A6_ACTTE</name>
<dbReference type="SMART" id="SM00442">
    <property type="entry name" value="FGF"/>
    <property type="match status" value="1"/>
</dbReference>
<feature type="signal peptide" evidence="2">
    <location>
        <begin position="1"/>
        <end position="17"/>
    </location>
</feature>
<keyword evidence="2" id="KW-0732">Signal</keyword>
<dbReference type="SUPFAM" id="SSF50353">
    <property type="entry name" value="Cytokine"/>
    <property type="match status" value="1"/>
</dbReference>
<dbReference type="InterPro" id="IPR056378">
    <property type="entry name" value="Let-756-like_FGF"/>
</dbReference>
<feature type="chain" id="PRO_5028518188" description="Fibroblast growth factor" evidence="2">
    <location>
        <begin position="18"/>
        <end position="189"/>
    </location>
</feature>
<dbReference type="RefSeq" id="XP_031551778.1">
    <property type="nucleotide sequence ID" value="XM_031695918.1"/>
</dbReference>
<gene>
    <name evidence="4" type="primary">LOC116289042</name>
</gene>
<proteinExistence type="inferred from homology"/>
<dbReference type="InterPro" id="IPR008996">
    <property type="entry name" value="IL1/FGF"/>
</dbReference>
<dbReference type="Gene3D" id="2.80.10.50">
    <property type="match status" value="1"/>
</dbReference>
<dbReference type="KEGG" id="aten:116289042"/>
<dbReference type="InterPro" id="IPR002209">
    <property type="entry name" value="Fibroblast_GF_fam"/>
</dbReference>
<organism evidence="3 4">
    <name type="scientific">Actinia tenebrosa</name>
    <name type="common">Australian red waratah sea anemone</name>
    <dbReference type="NCBI Taxonomy" id="6105"/>
    <lineage>
        <taxon>Eukaryota</taxon>
        <taxon>Metazoa</taxon>
        <taxon>Cnidaria</taxon>
        <taxon>Anthozoa</taxon>
        <taxon>Hexacorallia</taxon>
        <taxon>Actiniaria</taxon>
        <taxon>Actiniidae</taxon>
        <taxon>Actinia</taxon>
    </lineage>
</organism>
<keyword evidence="3" id="KW-1185">Reference proteome</keyword>
<reference evidence="4" key="1">
    <citation type="submission" date="2025-08" db="UniProtKB">
        <authorList>
            <consortium name="RefSeq"/>
        </authorList>
    </citation>
    <scope>IDENTIFICATION</scope>
    <source>
        <tissue evidence="4">Tentacle</tissue>
    </source>
</reference>
<dbReference type="Pfam" id="PF00167">
    <property type="entry name" value="FGF"/>
    <property type="match status" value="1"/>
</dbReference>
<evidence type="ECO:0000313" key="3">
    <source>
        <dbReference type="Proteomes" id="UP000515163"/>
    </source>
</evidence>
<dbReference type="InParanoid" id="A0A6P8H9A6"/>
<dbReference type="CDD" id="cd00058">
    <property type="entry name" value="beta-trefoil_FGF"/>
    <property type="match status" value="1"/>
</dbReference>
<dbReference type="Proteomes" id="UP000515163">
    <property type="component" value="Unplaced"/>
</dbReference>
<dbReference type="AlphaFoldDB" id="A0A6P8H9A6"/>
<dbReference type="GO" id="GO:0008083">
    <property type="term" value="F:growth factor activity"/>
    <property type="evidence" value="ECO:0007669"/>
    <property type="project" value="InterPro"/>
</dbReference>
<dbReference type="PANTHER" id="PTHR11486">
    <property type="entry name" value="FIBROBLAST GROWTH FACTOR"/>
    <property type="match status" value="1"/>
</dbReference>
<sequence length="189" mass="21231">MFSLKLFKMCFALLVSMELLTLYKNKSQQGDAQPIKDLKTRQSTGARLSTSITTRTKLLSRTRMFLQIDRNGKVSGTVNCSNPYVSVQLEISSVGTGLVRIKGVKSGHYLGMKSAGDLYSTPYKNEETEFKTVLLASGYHTFVSNKYFRNTIHDVFVGRLRRNGMTKNGSRTNKLQKPVHFLMIADANC</sequence>
<dbReference type="OrthoDB" id="5987799at2759"/>
<dbReference type="GeneID" id="116289042"/>
<evidence type="ECO:0000256" key="2">
    <source>
        <dbReference type="RuleBase" id="RU049442"/>
    </source>
</evidence>
<evidence type="ECO:0000256" key="1">
    <source>
        <dbReference type="ARBA" id="ARBA00007936"/>
    </source>
</evidence>
<accession>A0A6P8H9A6</accession>